<dbReference type="InterPro" id="IPR027417">
    <property type="entry name" value="P-loop_NTPase"/>
</dbReference>
<evidence type="ECO:0000313" key="1">
    <source>
        <dbReference type="EMBL" id="SHL76777.1"/>
    </source>
</evidence>
<dbReference type="Proteomes" id="UP000184444">
    <property type="component" value="Unassembled WGS sequence"/>
</dbReference>
<proteinExistence type="predicted"/>
<keyword evidence="2" id="KW-1185">Reference proteome</keyword>
<dbReference type="AlphaFoldDB" id="A0A1M7DBJ1"/>
<sequence length="216" mass="24556">MNIFVLGTGRCGTTTFMQACKHVSNFSTAHESRANLIGERRLCYPKNHIEVDNRLSWLLGRLDEAYGKNAFYVHLMRNEDSVAKSYLKRWENRSSIVFGYRSSIILGLDKSAEPLDVVRDMCQTVNANITQFLKDKPHKAIVRLESINEDFGAFWNAAKLEGNRASALAEWDIQHNSSERRDTLGRRRFGGVTRVAKIPRKLARIGKGLPGFIKRA</sequence>
<dbReference type="Gene3D" id="3.40.50.300">
    <property type="entry name" value="P-loop containing nucleotide triphosphate hydrolases"/>
    <property type="match status" value="1"/>
</dbReference>
<reference evidence="2" key="1">
    <citation type="submission" date="2016-11" db="EMBL/GenBank/DDBJ databases">
        <authorList>
            <person name="Varghese N."/>
            <person name="Submissions S."/>
        </authorList>
    </citation>
    <scope>NUCLEOTIDE SEQUENCE [LARGE SCALE GENOMIC DNA]</scope>
    <source>
        <strain evidence="2">DSM 6637</strain>
    </source>
</reference>
<dbReference type="EMBL" id="FRCK01000001">
    <property type="protein sequence ID" value="SHL76777.1"/>
    <property type="molecule type" value="Genomic_DNA"/>
</dbReference>
<evidence type="ECO:0008006" key="3">
    <source>
        <dbReference type="Google" id="ProtNLM"/>
    </source>
</evidence>
<dbReference type="SUPFAM" id="SSF52540">
    <property type="entry name" value="P-loop containing nucleoside triphosphate hydrolases"/>
    <property type="match status" value="1"/>
</dbReference>
<name>A0A1M7DBJ1_9RHOB</name>
<dbReference type="STRING" id="53463.SAMN05444389_101256"/>
<accession>A0A1M7DBJ1</accession>
<gene>
    <name evidence="1" type="ORF">SAMN05444389_101256</name>
</gene>
<protein>
    <recommendedName>
        <fullName evidence="3">Sulfotransferase family protein</fullName>
    </recommendedName>
</protein>
<evidence type="ECO:0000313" key="2">
    <source>
        <dbReference type="Proteomes" id="UP000184444"/>
    </source>
</evidence>
<organism evidence="1 2">
    <name type="scientific">Paracoccus solventivorans</name>
    <dbReference type="NCBI Taxonomy" id="53463"/>
    <lineage>
        <taxon>Bacteria</taxon>
        <taxon>Pseudomonadati</taxon>
        <taxon>Pseudomonadota</taxon>
        <taxon>Alphaproteobacteria</taxon>
        <taxon>Rhodobacterales</taxon>
        <taxon>Paracoccaceae</taxon>
        <taxon>Paracoccus</taxon>
    </lineage>
</organism>